<keyword evidence="3" id="KW-1185">Reference proteome</keyword>
<organism evidence="2 3">
    <name type="scientific">Saccharothrix tamanrassetensis</name>
    <dbReference type="NCBI Taxonomy" id="1051531"/>
    <lineage>
        <taxon>Bacteria</taxon>
        <taxon>Bacillati</taxon>
        <taxon>Actinomycetota</taxon>
        <taxon>Actinomycetes</taxon>
        <taxon>Pseudonocardiales</taxon>
        <taxon>Pseudonocardiaceae</taxon>
        <taxon>Saccharothrix</taxon>
    </lineage>
</organism>
<evidence type="ECO:0000313" key="2">
    <source>
        <dbReference type="EMBL" id="MBB5957914.1"/>
    </source>
</evidence>
<protein>
    <submittedName>
        <fullName evidence="2">Uncharacterized protein</fullName>
    </submittedName>
</protein>
<proteinExistence type="predicted"/>
<evidence type="ECO:0000313" key="3">
    <source>
        <dbReference type="Proteomes" id="UP000547510"/>
    </source>
</evidence>
<comment type="caution">
    <text evidence="2">The sequence shown here is derived from an EMBL/GenBank/DDBJ whole genome shotgun (WGS) entry which is preliminary data.</text>
</comment>
<evidence type="ECO:0000256" key="1">
    <source>
        <dbReference type="SAM" id="MobiDB-lite"/>
    </source>
</evidence>
<dbReference type="EMBL" id="JACHJN010000007">
    <property type="protein sequence ID" value="MBB5957914.1"/>
    <property type="molecule type" value="Genomic_DNA"/>
</dbReference>
<reference evidence="2 3" key="1">
    <citation type="submission" date="2020-08" db="EMBL/GenBank/DDBJ databases">
        <title>Genomic Encyclopedia of Type Strains, Phase III (KMG-III): the genomes of soil and plant-associated and newly described type strains.</title>
        <authorList>
            <person name="Whitman W."/>
        </authorList>
    </citation>
    <scope>NUCLEOTIDE SEQUENCE [LARGE SCALE GENOMIC DNA]</scope>
    <source>
        <strain evidence="2 3">CECT 8640</strain>
    </source>
</reference>
<dbReference type="Proteomes" id="UP000547510">
    <property type="component" value="Unassembled WGS sequence"/>
</dbReference>
<feature type="region of interest" description="Disordered" evidence="1">
    <location>
        <begin position="1"/>
        <end position="47"/>
    </location>
</feature>
<dbReference type="AlphaFoldDB" id="A0A841CNH1"/>
<gene>
    <name evidence="2" type="ORF">FHS29_004522</name>
</gene>
<accession>A0A841CNH1</accession>
<name>A0A841CNH1_9PSEU</name>
<sequence length="47" mass="5029">MTSLFRPDNSDQPPEPLMAVHPSDGLSPPTTRRPSTGGVHPAFTEQA</sequence>
<dbReference type="RefSeq" id="WP_184693452.1">
    <property type="nucleotide sequence ID" value="NZ_JACHJN010000007.1"/>
</dbReference>